<dbReference type="InterPro" id="IPR009009">
    <property type="entry name" value="RlpA-like_DPBB"/>
</dbReference>
<dbReference type="CDD" id="cd22269">
    <property type="entry name" value="DPBB_EG45-like"/>
    <property type="match status" value="1"/>
</dbReference>
<proteinExistence type="predicted"/>
<dbReference type="Gene3D" id="2.40.40.10">
    <property type="entry name" value="RlpA-like domain"/>
    <property type="match status" value="1"/>
</dbReference>
<dbReference type="PROSITE" id="PS50842">
    <property type="entry name" value="EXPANSIN_EG45"/>
    <property type="match status" value="1"/>
</dbReference>
<dbReference type="OrthoDB" id="406505at2759"/>
<evidence type="ECO:0000256" key="1">
    <source>
        <dbReference type="SAM" id="Phobius"/>
    </source>
</evidence>
<dbReference type="GO" id="GO:0048046">
    <property type="term" value="C:apoplast"/>
    <property type="evidence" value="ECO:0007669"/>
    <property type="project" value="InterPro"/>
</dbReference>
<dbReference type="Pfam" id="PF03330">
    <property type="entry name" value="DPBB_1"/>
    <property type="match status" value="1"/>
</dbReference>
<dbReference type="InterPro" id="IPR044206">
    <property type="entry name" value="EGC1/2"/>
</dbReference>
<dbReference type="InterPro" id="IPR007112">
    <property type="entry name" value="Expansin/allergen_DPBB_dom"/>
</dbReference>
<dbReference type="SUPFAM" id="SSF50685">
    <property type="entry name" value="Barwin-like endoglucanases"/>
    <property type="match status" value="1"/>
</dbReference>
<comment type="caution">
    <text evidence="3">The sequence shown here is derived from an EMBL/GenBank/DDBJ whole genome shotgun (WGS) entry which is preliminary data.</text>
</comment>
<dbReference type="Proteomes" id="UP000516437">
    <property type="component" value="Chromosome 8"/>
</dbReference>
<dbReference type="SMR" id="A0A6A1UNJ5"/>
<organism evidence="3 4">
    <name type="scientific">Morella rubra</name>
    <name type="common">Chinese bayberry</name>
    <dbReference type="NCBI Taxonomy" id="262757"/>
    <lineage>
        <taxon>Eukaryota</taxon>
        <taxon>Viridiplantae</taxon>
        <taxon>Streptophyta</taxon>
        <taxon>Embryophyta</taxon>
        <taxon>Tracheophyta</taxon>
        <taxon>Spermatophyta</taxon>
        <taxon>Magnoliopsida</taxon>
        <taxon>eudicotyledons</taxon>
        <taxon>Gunneridae</taxon>
        <taxon>Pentapetalae</taxon>
        <taxon>rosids</taxon>
        <taxon>fabids</taxon>
        <taxon>Fagales</taxon>
        <taxon>Myricaceae</taxon>
        <taxon>Morella</taxon>
    </lineage>
</organism>
<dbReference type="GO" id="GO:0009627">
    <property type="term" value="P:systemic acquired resistance"/>
    <property type="evidence" value="ECO:0007669"/>
    <property type="project" value="InterPro"/>
</dbReference>
<accession>A0A6A1UNJ5</accession>
<gene>
    <name evidence="3" type="ORF">CJ030_MR8G019210</name>
</gene>
<evidence type="ECO:0000259" key="2">
    <source>
        <dbReference type="PROSITE" id="PS50842"/>
    </source>
</evidence>
<dbReference type="PANTHER" id="PTHR47295:SF14">
    <property type="entry name" value="OS06G0688300 PROTEIN"/>
    <property type="match status" value="1"/>
</dbReference>
<dbReference type="EMBL" id="RXIC02000026">
    <property type="protein sequence ID" value="KAB1201862.1"/>
    <property type="molecule type" value="Genomic_DNA"/>
</dbReference>
<evidence type="ECO:0000313" key="4">
    <source>
        <dbReference type="Proteomes" id="UP000516437"/>
    </source>
</evidence>
<keyword evidence="1" id="KW-0472">Membrane</keyword>
<reference evidence="3 4" key="1">
    <citation type="journal article" date="2019" name="Plant Biotechnol. J.">
        <title>The red bayberry genome and genetic basis of sex determination.</title>
        <authorList>
            <person name="Jia H.M."/>
            <person name="Jia H.J."/>
            <person name="Cai Q.L."/>
            <person name="Wang Y."/>
            <person name="Zhao H.B."/>
            <person name="Yang W.F."/>
            <person name="Wang G.Y."/>
            <person name="Li Y.H."/>
            <person name="Zhan D.L."/>
            <person name="Shen Y.T."/>
            <person name="Niu Q.F."/>
            <person name="Chang L."/>
            <person name="Qiu J."/>
            <person name="Zhao L."/>
            <person name="Xie H.B."/>
            <person name="Fu W.Y."/>
            <person name="Jin J."/>
            <person name="Li X.W."/>
            <person name="Jiao Y."/>
            <person name="Zhou C.C."/>
            <person name="Tu T."/>
            <person name="Chai C.Y."/>
            <person name="Gao J.L."/>
            <person name="Fan L.J."/>
            <person name="van de Weg E."/>
            <person name="Wang J.Y."/>
            <person name="Gao Z.S."/>
        </authorList>
    </citation>
    <scope>NUCLEOTIDE SEQUENCE [LARGE SCALE GENOMIC DNA]</scope>
    <source>
        <tissue evidence="3">Leaves</tissue>
    </source>
</reference>
<dbReference type="SMART" id="SM00837">
    <property type="entry name" value="DPBB_1"/>
    <property type="match status" value="1"/>
</dbReference>
<dbReference type="InterPro" id="IPR036908">
    <property type="entry name" value="RlpA-like_sf"/>
</dbReference>
<protein>
    <submittedName>
        <fullName evidence="3">Putative EG45-like domain containing protein 1</fullName>
    </submittedName>
</protein>
<evidence type="ECO:0000313" key="3">
    <source>
        <dbReference type="EMBL" id="KAB1201862.1"/>
    </source>
</evidence>
<feature type="transmembrane region" description="Helical" evidence="1">
    <location>
        <begin position="32"/>
        <end position="56"/>
    </location>
</feature>
<dbReference type="PANTHER" id="PTHR47295">
    <property type="entry name" value="EG45-LIKE DOMAIN CONTAINING PROTEIN 1-RELATED"/>
    <property type="match status" value="1"/>
</dbReference>
<keyword evidence="1" id="KW-1133">Transmembrane helix</keyword>
<keyword evidence="4" id="KW-1185">Reference proteome</keyword>
<feature type="domain" description="Expansin-like EG45" evidence="2">
    <location>
        <begin position="50"/>
        <end position="149"/>
    </location>
</feature>
<sequence>MGLYAGKKNIEYNFQLQYSTDKKRVAIKITHALIFLGLVISFISVASAISGIASYYDPSIGVSACGTVETGLVAAVGDALWNNGAVCGKMYRVTCTGPTNQCRSTGASVTVKIVEHCPGCAANRLDLSPQAFSAISDPAIGKINIDFVQ</sequence>
<dbReference type="AlphaFoldDB" id="A0A6A1UNJ5"/>
<name>A0A6A1UNJ5_9ROSI</name>
<keyword evidence="1" id="KW-0812">Transmembrane</keyword>